<comment type="caution">
    <text evidence="1">The sequence shown here is derived from an EMBL/GenBank/DDBJ whole genome shotgun (WGS) entry which is preliminary data.</text>
</comment>
<dbReference type="Proteomes" id="UP001610411">
    <property type="component" value="Unassembled WGS sequence"/>
</dbReference>
<evidence type="ECO:0000313" key="2">
    <source>
        <dbReference type="Proteomes" id="UP001610411"/>
    </source>
</evidence>
<feature type="non-terminal residue" evidence="1">
    <location>
        <position position="1"/>
    </location>
</feature>
<reference evidence="1 2" key="1">
    <citation type="journal article" date="2024" name="G3 (Bethesda)">
        <title>A hybrid genome assembly of the endangered aye-aye (Daubentonia madagascariensis).</title>
        <authorList>
            <person name="Versoza C.J."/>
            <person name="Pfeifer S.P."/>
        </authorList>
    </citation>
    <scope>NUCLEOTIDE SEQUENCE [LARGE SCALE GENOMIC DNA]</scope>
    <source>
        <strain evidence="1">6821</strain>
    </source>
</reference>
<name>A0ABD2FDS1_DAUMA</name>
<keyword evidence="2" id="KW-1185">Reference proteome</keyword>
<evidence type="ECO:0000313" key="1">
    <source>
        <dbReference type="EMBL" id="KAL2806695.1"/>
    </source>
</evidence>
<gene>
    <name evidence="1" type="ORF">WCI35_003299</name>
</gene>
<proteinExistence type="predicted"/>
<accession>A0ABD2FDS1</accession>
<dbReference type="AlphaFoldDB" id="A0ABD2FDS1"/>
<protein>
    <submittedName>
        <fullName evidence="1">Peptidyl-prolyl cis-trans isomerase A-like</fullName>
    </submittedName>
</protein>
<organism evidence="1 2">
    <name type="scientific">Daubentonia madagascariensis</name>
    <name type="common">Aye-aye</name>
    <name type="synonym">Sciurus madagascariensis</name>
    <dbReference type="NCBI Taxonomy" id="31869"/>
    <lineage>
        <taxon>Eukaryota</taxon>
        <taxon>Metazoa</taxon>
        <taxon>Chordata</taxon>
        <taxon>Craniata</taxon>
        <taxon>Vertebrata</taxon>
        <taxon>Euteleostomi</taxon>
        <taxon>Mammalia</taxon>
        <taxon>Eutheria</taxon>
        <taxon>Euarchontoglires</taxon>
        <taxon>Primates</taxon>
        <taxon>Strepsirrhini</taxon>
        <taxon>Chiromyiformes</taxon>
        <taxon>Daubentoniidae</taxon>
        <taxon>Daubentonia</taxon>
    </lineage>
</organism>
<dbReference type="EMBL" id="JBFSEQ010000001">
    <property type="protein sequence ID" value="KAL2806695.1"/>
    <property type="molecule type" value="Genomic_DNA"/>
</dbReference>
<sequence length="22" mass="2463">STGPCYQLLILALYLCPRSLTH</sequence>